<keyword evidence="2" id="KW-0813">Transport</keyword>
<dbReference type="PROSITE" id="PS01037">
    <property type="entry name" value="SBP_BACTERIAL_1"/>
    <property type="match status" value="1"/>
</dbReference>
<dbReference type="PANTHER" id="PTHR43649:SF33">
    <property type="entry name" value="POLYGALACTURONAN_RHAMNOGALACTURONAN-BINDING PROTEIN YTCQ"/>
    <property type="match status" value="1"/>
</dbReference>
<keyword evidence="10" id="KW-1185">Reference proteome</keyword>
<organism evidence="9 10">
    <name type="scientific">Halalkalibacter hemicellulosilyticusJCM 9152</name>
    <dbReference type="NCBI Taxonomy" id="1236971"/>
    <lineage>
        <taxon>Bacteria</taxon>
        <taxon>Bacillati</taxon>
        <taxon>Bacillota</taxon>
        <taxon>Bacilli</taxon>
        <taxon>Bacillales</taxon>
        <taxon>Bacillaceae</taxon>
        <taxon>Halalkalibacter</taxon>
    </lineage>
</organism>
<dbReference type="RefSeq" id="WP_035346647.1">
    <property type="nucleotide sequence ID" value="NZ_BAUU01000034.1"/>
</dbReference>
<dbReference type="InterPro" id="IPR050490">
    <property type="entry name" value="Bact_solute-bd_prot1"/>
</dbReference>
<sequence length="452" mass="50510">MTKKFWLALALAALAMFIVACGGGDTDDEGTTTDENGTEEADSVTAPEDIEGDITILHQRTDINDTVFEQDYRERFNEIYPNINLSFEAITDYQGQVQIRMNTQDYGDVLLIPDSVVPGDLPHFFEPLGTVDEQLEQYLFADDFAYEGLSYGIPIVVNANGIVYNTEVFEEAGITDIPATPDEFIEALQAIKDNTDAIPLYTNYGDSWPLDQWEPNRLAIAGDEQFNNHLIDTEAPFSEGEPHYTLYKVMYDAANQGLIESDPLTTDWELSKQMLADGEIGTMVLGSWAIIQMQETAEVSGHDLDVIGYMPFPYTQEDGTVYSVVGGDFNLGINVNSDHKEAARAWVDWFIHESGYAFDQGGISPIVGEDFPETLAAFEELGVEFISDATHREGEEGWLDDIDNISEVGFWQANFKQRIIEAAIGNRNESFDDIMDDLNSRWAPAREQVVNQ</sequence>
<evidence type="ECO:0000313" key="9">
    <source>
        <dbReference type="EMBL" id="GAE32341.1"/>
    </source>
</evidence>
<dbReference type="Proteomes" id="UP000018895">
    <property type="component" value="Unassembled WGS sequence"/>
</dbReference>
<keyword evidence="4 8" id="KW-0732">Signal</keyword>
<evidence type="ECO:0000256" key="7">
    <source>
        <dbReference type="ARBA" id="ARBA00023288"/>
    </source>
</evidence>
<evidence type="ECO:0000256" key="2">
    <source>
        <dbReference type="ARBA" id="ARBA00022448"/>
    </source>
</evidence>
<name>W4QJT2_9BACI</name>
<dbReference type="SUPFAM" id="SSF53850">
    <property type="entry name" value="Periplasmic binding protein-like II"/>
    <property type="match status" value="1"/>
</dbReference>
<protein>
    <submittedName>
        <fullName evidence="9">Probable sugar transport system sugar-binding lipoprotein SC2H4.13c</fullName>
    </submittedName>
</protein>
<accession>W4QJT2</accession>
<reference evidence="9" key="1">
    <citation type="journal article" date="2014" name="Genome Announc.">
        <title>Draft Genome Sequences of Three Alkaliphilic Bacillus Strains, Bacillus wakoensis JCM 9140T, Bacillus akibai JCM 9157T, and Bacillus hemicellulosilyticus JCM 9152T.</title>
        <authorList>
            <person name="Yuki M."/>
            <person name="Oshima K."/>
            <person name="Suda W."/>
            <person name="Oshida Y."/>
            <person name="Kitamura K."/>
            <person name="Iida T."/>
            <person name="Hattori M."/>
            <person name="Ohkuma M."/>
        </authorList>
    </citation>
    <scope>NUCLEOTIDE SEQUENCE [LARGE SCALE GENOMIC DNA]</scope>
    <source>
        <strain evidence="9">JCM 9152</strain>
    </source>
</reference>
<dbReference type="EMBL" id="BAUU01000034">
    <property type="protein sequence ID" value="GAE32341.1"/>
    <property type="molecule type" value="Genomic_DNA"/>
</dbReference>
<dbReference type="InterPro" id="IPR006061">
    <property type="entry name" value="SBP_1_CS"/>
</dbReference>
<keyword evidence="7 9" id="KW-0449">Lipoprotein</keyword>
<dbReference type="Pfam" id="PF01547">
    <property type="entry name" value="SBP_bac_1"/>
    <property type="match status" value="1"/>
</dbReference>
<dbReference type="InterPro" id="IPR006059">
    <property type="entry name" value="SBP"/>
</dbReference>
<comment type="caution">
    <text evidence="9">The sequence shown here is derived from an EMBL/GenBank/DDBJ whole genome shotgun (WGS) entry which is preliminary data.</text>
</comment>
<evidence type="ECO:0000256" key="4">
    <source>
        <dbReference type="ARBA" id="ARBA00022729"/>
    </source>
</evidence>
<evidence type="ECO:0000313" key="10">
    <source>
        <dbReference type="Proteomes" id="UP000018895"/>
    </source>
</evidence>
<keyword evidence="3" id="KW-1003">Cell membrane</keyword>
<evidence type="ECO:0000256" key="1">
    <source>
        <dbReference type="ARBA" id="ARBA00008520"/>
    </source>
</evidence>
<feature type="chain" id="PRO_5038922534" evidence="8">
    <location>
        <begin position="23"/>
        <end position="452"/>
    </location>
</feature>
<proteinExistence type="inferred from homology"/>
<feature type="signal peptide" evidence="8">
    <location>
        <begin position="1"/>
        <end position="22"/>
    </location>
</feature>
<dbReference type="PROSITE" id="PS51257">
    <property type="entry name" value="PROKAR_LIPOPROTEIN"/>
    <property type="match status" value="1"/>
</dbReference>
<dbReference type="AlphaFoldDB" id="W4QJT2"/>
<evidence type="ECO:0000256" key="5">
    <source>
        <dbReference type="ARBA" id="ARBA00023136"/>
    </source>
</evidence>
<dbReference type="STRING" id="1236971.JCM9152_3871"/>
<evidence type="ECO:0000256" key="6">
    <source>
        <dbReference type="ARBA" id="ARBA00023139"/>
    </source>
</evidence>
<evidence type="ECO:0000256" key="3">
    <source>
        <dbReference type="ARBA" id="ARBA00022475"/>
    </source>
</evidence>
<gene>
    <name evidence="9" type="ORF">JCM9152_3871</name>
</gene>
<comment type="similarity">
    <text evidence="1">Belongs to the bacterial solute-binding protein 1 family.</text>
</comment>
<keyword evidence="5" id="KW-0472">Membrane</keyword>
<keyword evidence="6" id="KW-0564">Palmitate</keyword>
<dbReference type="GO" id="GO:0055085">
    <property type="term" value="P:transmembrane transport"/>
    <property type="evidence" value="ECO:0007669"/>
    <property type="project" value="InterPro"/>
</dbReference>
<dbReference type="OrthoDB" id="2060074at2"/>
<keyword evidence="9" id="KW-0762">Sugar transport</keyword>
<dbReference type="Gene3D" id="3.40.190.10">
    <property type="entry name" value="Periplasmic binding protein-like II"/>
    <property type="match status" value="2"/>
</dbReference>
<dbReference type="PANTHER" id="PTHR43649">
    <property type="entry name" value="ARABINOSE-BINDING PROTEIN-RELATED"/>
    <property type="match status" value="1"/>
</dbReference>
<evidence type="ECO:0000256" key="8">
    <source>
        <dbReference type="SAM" id="SignalP"/>
    </source>
</evidence>